<gene>
    <name evidence="1" type="ORF">TCEB3V08_LOCUS4859</name>
</gene>
<proteinExistence type="predicted"/>
<dbReference type="EMBL" id="OC317811">
    <property type="protein sequence ID" value="CAD7399176.1"/>
    <property type="molecule type" value="Genomic_DNA"/>
</dbReference>
<organism evidence="1">
    <name type="scientific">Timema cristinae</name>
    <name type="common">Walking stick</name>
    <dbReference type="NCBI Taxonomy" id="61476"/>
    <lineage>
        <taxon>Eukaryota</taxon>
        <taxon>Metazoa</taxon>
        <taxon>Ecdysozoa</taxon>
        <taxon>Arthropoda</taxon>
        <taxon>Hexapoda</taxon>
        <taxon>Insecta</taxon>
        <taxon>Pterygota</taxon>
        <taxon>Neoptera</taxon>
        <taxon>Polyneoptera</taxon>
        <taxon>Phasmatodea</taxon>
        <taxon>Timematodea</taxon>
        <taxon>Timematoidea</taxon>
        <taxon>Timematidae</taxon>
        <taxon>Timema</taxon>
    </lineage>
</organism>
<reference evidence="1" key="1">
    <citation type="submission" date="2020-11" db="EMBL/GenBank/DDBJ databases">
        <authorList>
            <person name="Tran Van P."/>
        </authorList>
    </citation>
    <scope>NUCLEOTIDE SEQUENCE</scope>
</reference>
<sequence>MLGIETKHNHHIQPPDCHLINIYQMKNPYDQPICNPDPSPNPPASQECGAYTSPRQSRSFECACAVANNVTSCHPLLPQEWEVSENLQVFSGSGGYTLDDNRMAAIECANKSMNSNRSKCFIAADDDSRRLSDEYPTR</sequence>
<evidence type="ECO:0000313" key="1">
    <source>
        <dbReference type="EMBL" id="CAD7399176.1"/>
    </source>
</evidence>
<name>A0A7R9GYA3_TIMCR</name>
<dbReference type="AlphaFoldDB" id="A0A7R9GYA3"/>
<protein>
    <submittedName>
        <fullName evidence="1">Uncharacterized protein</fullName>
    </submittedName>
</protein>
<accession>A0A7R9GYA3</accession>